<dbReference type="SUPFAM" id="SSF55729">
    <property type="entry name" value="Acyl-CoA N-acyltransferases (Nat)"/>
    <property type="match status" value="1"/>
</dbReference>
<dbReference type="OrthoDB" id="9775804at2"/>
<dbReference type="AlphaFoldDB" id="A0A2V5K8X7"/>
<dbReference type="GO" id="GO:0016747">
    <property type="term" value="F:acyltransferase activity, transferring groups other than amino-acyl groups"/>
    <property type="evidence" value="ECO:0007669"/>
    <property type="project" value="InterPro"/>
</dbReference>
<dbReference type="PANTHER" id="PTHR43233">
    <property type="entry name" value="FAMILY N-ACETYLTRANSFERASE, PUTATIVE (AFU_ORTHOLOGUE AFUA_6G03350)-RELATED"/>
    <property type="match status" value="1"/>
</dbReference>
<dbReference type="RefSeq" id="WP_110839405.1">
    <property type="nucleotide sequence ID" value="NZ_QJVJ01000003.1"/>
</dbReference>
<dbReference type="PROSITE" id="PS51186">
    <property type="entry name" value="GNAT"/>
    <property type="match status" value="1"/>
</dbReference>
<organism evidence="2 3">
    <name type="scientific">Paenibacillus flagellatus</name>
    <dbReference type="NCBI Taxonomy" id="2211139"/>
    <lineage>
        <taxon>Bacteria</taxon>
        <taxon>Bacillati</taxon>
        <taxon>Bacillota</taxon>
        <taxon>Bacilli</taxon>
        <taxon>Bacillales</taxon>
        <taxon>Paenibacillaceae</taxon>
        <taxon>Paenibacillus</taxon>
    </lineage>
</organism>
<gene>
    <name evidence="2" type="ORF">DLM86_07695</name>
</gene>
<reference evidence="2 3" key="1">
    <citation type="submission" date="2018-05" db="EMBL/GenBank/DDBJ databases">
        <title>Paenibacillus flagellatus sp. nov., isolated from selenium mineral soil.</title>
        <authorList>
            <person name="Dai X."/>
        </authorList>
    </citation>
    <scope>NUCLEOTIDE SEQUENCE [LARGE SCALE GENOMIC DNA]</scope>
    <source>
        <strain evidence="2 3">DXL2</strain>
    </source>
</reference>
<proteinExistence type="predicted"/>
<keyword evidence="3" id="KW-1185">Reference proteome</keyword>
<dbReference type="PANTHER" id="PTHR43233:SF1">
    <property type="entry name" value="FAMILY N-ACETYLTRANSFERASE, PUTATIVE (AFU_ORTHOLOGUE AFUA_6G03350)-RELATED"/>
    <property type="match status" value="1"/>
</dbReference>
<dbReference type="Proteomes" id="UP000247476">
    <property type="component" value="Unassembled WGS sequence"/>
</dbReference>
<sequence length="133" mass="14889">MNIHFERPSPKEYIELRQAAGHDSKDEARAERALGRSIASLTVRDDGSKLIGMARVIGDGAYYFQIVDLTVAPEYRDTGLERKMMAELADYLTGSAPKGSEAILMADVPSIEMYKTYGFEFTYPNSISLRKML</sequence>
<keyword evidence="2" id="KW-0808">Transferase</keyword>
<evidence type="ECO:0000313" key="2">
    <source>
        <dbReference type="EMBL" id="PYI55961.1"/>
    </source>
</evidence>
<dbReference type="Pfam" id="PF00583">
    <property type="entry name" value="Acetyltransf_1"/>
    <property type="match status" value="1"/>
</dbReference>
<dbReference type="Gene3D" id="3.40.630.30">
    <property type="match status" value="1"/>
</dbReference>
<evidence type="ECO:0000313" key="3">
    <source>
        <dbReference type="Proteomes" id="UP000247476"/>
    </source>
</evidence>
<dbReference type="InterPro" id="IPR053144">
    <property type="entry name" value="Acetyltransferase_Butenolide"/>
</dbReference>
<dbReference type="CDD" id="cd04301">
    <property type="entry name" value="NAT_SF"/>
    <property type="match status" value="1"/>
</dbReference>
<protein>
    <submittedName>
        <fullName evidence="2">GNAT family N-acetyltransferase</fullName>
    </submittedName>
</protein>
<dbReference type="EMBL" id="QJVJ01000003">
    <property type="protein sequence ID" value="PYI55961.1"/>
    <property type="molecule type" value="Genomic_DNA"/>
</dbReference>
<dbReference type="InterPro" id="IPR000182">
    <property type="entry name" value="GNAT_dom"/>
</dbReference>
<dbReference type="InterPro" id="IPR016181">
    <property type="entry name" value="Acyl_CoA_acyltransferase"/>
</dbReference>
<comment type="caution">
    <text evidence="2">The sequence shown here is derived from an EMBL/GenBank/DDBJ whole genome shotgun (WGS) entry which is preliminary data.</text>
</comment>
<name>A0A2V5K8X7_9BACL</name>
<accession>A0A2V5K8X7</accession>
<evidence type="ECO:0000259" key="1">
    <source>
        <dbReference type="PROSITE" id="PS51186"/>
    </source>
</evidence>
<feature type="domain" description="N-acetyltransferase" evidence="1">
    <location>
        <begin position="1"/>
        <end position="133"/>
    </location>
</feature>